<dbReference type="GO" id="GO:0006355">
    <property type="term" value="P:regulation of DNA-templated transcription"/>
    <property type="evidence" value="ECO:0007669"/>
    <property type="project" value="InterPro"/>
</dbReference>
<feature type="domain" description="Negative modulator of initiation of replication SeqA N-terminal" evidence="7">
    <location>
        <begin position="1"/>
        <end position="36"/>
    </location>
</feature>
<dbReference type="Proteomes" id="UP000585721">
    <property type="component" value="Unassembled WGS sequence"/>
</dbReference>
<dbReference type="SUPFAM" id="SSF47598">
    <property type="entry name" value="Ribbon-helix-helix"/>
    <property type="match status" value="1"/>
</dbReference>
<dbReference type="SUPFAM" id="SSF82808">
    <property type="entry name" value="Replication modulator SeqA, C-terminal DNA-binding domain"/>
    <property type="match status" value="1"/>
</dbReference>
<comment type="subunit">
    <text evidence="4">Homodimer. Polymerizes to form helical filaments.</text>
</comment>
<dbReference type="Gene3D" id="1.20.1380.10">
    <property type="entry name" value="Replication modulator SeqA, C-terminal DNA-binding domain"/>
    <property type="match status" value="1"/>
</dbReference>
<dbReference type="Gene3D" id="1.10.1220.10">
    <property type="entry name" value="Met repressor-like"/>
    <property type="match status" value="1"/>
</dbReference>
<dbReference type="RefSeq" id="WP_188027104.1">
    <property type="nucleotide sequence ID" value="NZ_JACHGR010000007.1"/>
</dbReference>
<dbReference type="Pfam" id="PF03925">
    <property type="entry name" value="SeqA"/>
    <property type="match status" value="1"/>
</dbReference>
<dbReference type="InterPro" id="IPR005621">
    <property type="entry name" value="SeqA"/>
</dbReference>
<dbReference type="GO" id="GO:0005737">
    <property type="term" value="C:cytoplasm"/>
    <property type="evidence" value="ECO:0007669"/>
    <property type="project" value="UniProtKB-SubCell"/>
</dbReference>
<dbReference type="PIRSF" id="PIRSF019401">
    <property type="entry name" value="SeqA"/>
    <property type="match status" value="1"/>
</dbReference>
<evidence type="ECO:0000256" key="4">
    <source>
        <dbReference type="HAMAP-Rule" id="MF_00908"/>
    </source>
</evidence>
<organism evidence="8 9">
    <name type="scientific">Tolumonas osonensis</name>
    <dbReference type="NCBI Taxonomy" id="675874"/>
    <lineage>
        <taxon>Bacteria</taxon>
        <taxon>Pseudomonadati</taxon>
        <taxon>Pseudomonadota</taxon>
        <taxon>Gammaproteobacteria</taxon>
        <taxon>Aeromonadales</taxon>
        <taxon>Aeromonadaceae</taxon>
        <taxon>Tolumonas</taxon>
    </lineage>
</organism>
<comment type="function">
    <text evidence="4 5">Negative regulator of replication initiation, which contributes to regulation of DNA replication and ensures that replication initiation occurs exactly once per chromosome per cell cycle. Binds to pairs of hemimethylated GATC sequences in the oriC region, thus preventing assembly of replication proteins and re-initiation at newly replicated origins. Repression is relieved when the region becomes fully methylated.</text>
</comment>
<dbReference type="Pfam" id="PF17206">
    <property type="entry name" value="SeqA_N"/>
    <property type="match status" value="1"/>
</dbReference>
<dbReference type="InterPro" id="IPR033761">
    <property type="entry name" value="SeqA_N"/>
</dbReference>
<feature type="region of interest" description="Interaction with DNA" evidence="4">
    <location>
        <begin position="143"/>
        <end position="149"/>
    </location>
</feature>
<evidence type="ECO:0000313" key="8">
    <source>
        <dbReference type="EMBL" id="MBB6056385.1"/>
    </source>
</evidence>
<evidence type="ECO:0000259" key="7">
    <source>
        <dbReference type="Pfam" id="PF17206"/>
    </source>
</evidence>
<dbReference type="InterPro" id="IPR026577">
    <property type="entry name" value="SeqA_DNA-bd_C"/>
</dbReference>
<dbReference type="InterPro" id="IPR013321">
    <property type="entry name" value="Arc_rbn_hlx_hlx"/>
</dbReference>
<keyword evidence="3 4" id="KW-0238">DNA-binding</keyword>
<evidence type="ECO:0000256" key="3">
    <source>
        <dbReference type="ARBA" id="ARBA00023125"/>
    </source>
</evidence>
<evidence type="ECO:0000259" key="6">
    <source>
        <dbReference type="Pfam" id="PF03925"/>
    </source>
</evidence>
<accession>A0A841GM54</accession>
<dbReference type="GO" id="GO:0003677">
    <property type="term" value="F:DNA binding"/>
    <property type="evidence" value="ECO:0007669"/>
    <property type="project" value="UniProtKB-UniRule"/>
</dbReference>
<name>A0A841GM54_9GAMM</name>
<dbReference type="GO" id="GO:0032297">
    <property type="term" value="P:negative regulation of DNA-templated DNA replication initiation"/>
    <property type="evidence" value="ECO:0007669"/>
    <property type="project" value="UniProtKB-UniRule"/>
</dbReference>
<evidence type="ECO:0000256" key="5">
    <source>
        <dbReference type="PIRNR" id="PIRNR019401"/>
    </source>
</evidence>
<dbReference type="AlphaFoldDB" id="A0A841GM54"/>
<dbReference type="NCBIfam" id="NF008389">
    <property type="entry name" value="PRK11187.1"/>
    <property type="match status" value="1"/>
</dbReference>
<reference evidence="8 9" key="1">
    <citation type="submission" date="2020-08" db="EMBL/GenBank/DDBJ databases">
        <title>Genomic Encyclopedia of Type Strains, Phase IV (KMG-IV): sequencing the most valuable type-strain genomes for metagenomic binning, comparative biology and taxonomic classification.</title>
        <authorList>
            <person name="Goeker M."/>
        </authorList>
    </citation>
    <scope>NUCLEOTIDE SEQUENCE [LARGE SCALE GENOMIC DNA]</scope>
    <source>
        <strain evidence="8 9">DSM 22975</strain>
    </source>
</reference>
<dbReference type="InterPro" id="IPR036835">
    <property type="entry name" value="SeqA_DNA-bd_C_sf"/>
</dbReference>
<comment type="caution">
    <text evidence="8">The sequence shown here is derived from an EMBL/GenBank/DDBJ whole genome shotgun (WGS) entry which is preliminary data.</text>
</comment>
<keyword evidence="9" id="KW-1185">Reference proteome</keyword>
<keyword evidence="2 4" id="KW-0236">DNA replication inhibitor</keyword>
<dbReference type="EMBL" id="JACHGR010000007">
    <property type="protein sequence ID" value="MBB6056385.1"/>
    <property type="molecule type" value="Genomic_DNA"/>
</dbReference>
<comment type="caution">
    <text evidence="4">Lacks conserved residue(s) required for the propagation of feature annotation.</text>
</comment>
<evidence type="ECO:0000313" key="9">
    <source>
        <dbReference type="Proteomes" id="UP000585721"/>
    </source>
</evidence>
<evidence type="ECO:0000256" key="2">
    <source>
        <dbReference type="ARBA" id="ARBA00022880"/>
    </source>
</evidence>
<evidence type="ECO:0000256" key="1">
    <source>
        <dbReference type="ARBA" id="ARBA00022490"/>
    </source>
</evidence>
<proteinExistence type="inferred from homology"/>
<feature type="domain" description="Replication modulator SeqA C-terminal DNA-binding" evidence="6">
    <location>
        <begin position="66"/>
        <end position="172"/>
    </location>
</feature>
<dbReference type="HAMAP" id="MF_00908">
    <property type="entry name" value="SeqA"/>
    <property type="match status" value="1"/>
</dbReference>
<sequence length="174" mass="19397">MKTIEVDDQIYRYIASRTLHIGESASDILRRLLALPQDADTETAVFALSDHEAATEQANGNSVDVLAALLNDAQLAREESAIARFMLILSALYRSQPDAFRRAADIKGRKRIYFAEDPQALLDNGTTTKPKPVPETPYWVITNTNTGRKRLIIKQLMQVMGYSAETIAEVCNKV</sequence>
<gene>
    <name evidence="4" type="primary">seqA</name>
    <name evidence="8" type="ORF">HNR75_002317</name>
</gene>
<comment type="subcellular location">
    <subcellularLocation>
        <location evidence="4 5">Cytoplasm</location>
    </subcellularLocation>
</comment>
<dbReference type="InterPro" id="IPR010985">
    <property type="entry name" value="Ribbon_hlx_hlx"/>
</dbReference>
<comment type="similarity">
    <text evidence="4 5">Belongs to the SeqA family.</text>
</comment>
<keyword evidence="1 4" id="KW-0963">Cytoplasm</keyword>
<protein>
    <recommendedName>
        <fullName evidence="4 5">Negative modulator of initiation of replication</fullName>
    </recommendedName>
</protein>